<organism evidence="2 3">
    <name type="scientific">Colwellia asteriadis</name>
    <dbReference type="NCBI Taxonomy" id="517723"/>
    <lineage>
        <taxon>Bacteria</taxon>
        <taxon>Pseudomonadati</taxon>
        <taxon>Pseudomonadota</taxon>
        <taxon>Gammaproteobacteria</taxon>
        <taxon>Alteromonadales</taxon>
        <taxon>Colwelliaceae</taxon>
        <taxon>Colwellia</taxon>
    </lineage>
</organism>
<evidence type="ECO:0000313" key="2">
    <source>
        <dbReference type="EMBL" id="GAA0823329.1"/>
    </source>
</evidence>
<feature type="domain" description="RCK N-terminal" evidence="1">
    <location>
        <begin position="18"/>
        <end position="96"/>
    </location>
</feature>
<sequence length="288" mass="31372">MSRINGDKATRKSKRVGIIGCGWLGSALAKELINQGCQVSATRSREESVNELSAQGINTHLLLIPTEQGALNKHRIFDCQQLVIAITPQLRQGRIDYPEKIKQLIQAAEQSNAVKQIILLSSSAIYNGLSGDVTEEVPLVLSADKVQLLHEAEQAALAFDQADAQRCAYVLRLAGLVGESRHPGKFLAGKNKTLADGDAAVNLIHQQDAVGLILALLNTNAASGIFNGVSNTKANKREYYQRAAQALSLPEPVFSKQETKTDTRVVNGDKAQRLLSYQFVYPDLLSWL</sequence>
<protein>
    <submittedName>
        <fullName evidence="2">SDR family oxidoreductase</fullName>
    </submittedName>
</protein>
<dbReference type="Pfam" id="PF02254">
    <property type="entry name" value="TrkA_N"/>
    <property type="match status" value="1"/>
</dbReference>
<comment type="caution">
    <text evidence="2">The sequence shown here is derived from an EMBL/GenBank/DDBJ whole genome shotgun (WGS) entry which is preliminary data.</text>
</comment>
<evidence type="ECO:0000313" key="3">
    <source>
        <dbReference type="Proteomes" id="UP001500021"/>
    </source>
</evidence>
<accession>A0ABP3WMA7</accession>
<dbReference type="PANTHER" id="PTHR48079">
    <property type="entry name" value="PROTEIN YEEZ"/>
    <property type="match status" value="1"/>
</dbReference>
<dbReference type="RefSeq" id="WP_343818898.1">
    <property type="nucleotide sequence ID" value="NZ_BAAAFA010000013.1"/>
</dbReference>
<dbReference type="SUPFAM" id="SSF51735">
    <property type="entry name" value="NAD(P)-binding Rossmann-fold domains"/>
    <property type="match status" value="1"/>
</dbReference>
<dbReference type="PANTHER" id="PTHR48079:SF6">
    <property type="entry name" value="NAD(P)-BINDING DOMAIN-CONTAINING PROTEIN-RELATED"/>
    <property type="match status" value="1"/>
</dbReference>
<name>A0ABP3WMA7_9GAMM</name>
<dbReference type="InterPro" id="IPR003148">
    <property type="entry name" value="RCK_N"/>
</dbReference>
<dbReference type="Gene3D" id="3.40.50.720">
    <property type="entry name" value="NAD(P)-binding Rossmann-like Domain"/>
    <property type="match status" value="1"/>
</dbReference>
<dbReference type="Proteomes" id="UP001500021">
    <property type="component" value="Unassembled WGS sequence"/>
</dbReference>
<gene>
    <name evidence="2" type="ORF">GCM10009111_32850</name>
</gene>
<proteinExistence type="predicted"/>
<evidence type="ECO:0000259" key="1">
    <source>
        <dbReference type="Pfam" id="PF02254"/>
    </source>
</evidence>
<dbReference type="InterPro" id="IPR051783">
    <property type="entry name" value="NAD(P)-dependent_oxidoreduct"/>
</dbReference>
<keyword evidence="3" id="KW-1185">Reference proteome</keyword>
<dbReference type="EMBL" id="BAAAFA010000013">
    <property type="protein sequence ID" value="GAA0823329.1"/>
    <property type="molecule type" value="Genomic_DNA"/>
</dbReference>
<reference evidence="3" key="1">
    <citation type="journal article" date="2019" name="Int. J. Syst. Evol. Microbiol.">
        <title>The Global Catalogue of Microorganisms (GCM) 10K type strain sequencing project: providing services to taxonomists for standard genome sequencing and annotation.</title>
        <authorList>
            <consortium name="The Broad Institute Genomics Platform"/>
            <consortium name="The Broad Institute Genome Sequencing Center for Infectious Disease"/>
            <person name="Wu L."/>
            <person name="Ma J."/>
        </authorList>
    </citation>
    <scope>NUCLEOTIDE SEQUENCE [LARGE SCALE GENOMIC DNA]</scope>
    <source>
        <strain evidence="3">JCM 15608</strain>
    </source>
</reference>
<dbReference type="InterPro" id="IPR036291">
    <property type="entry name" value="NAD(P)-bd_dom_sf"/>
</dbReference>